<dbReference type="AlphaFoldDB" id="A0A7C9NFG5"/>
<dbReference type="PANTHER" id="PTHR46401">
    <property type="entry name" value="GLYCOSYLTRANSFERASE WBBK-RELATED"/>
    <property type="match status" value="1"/>
</dbReference>
<evidence type="ECO:0000313" key="3">
    <source>
        <dbReference type="EMBL" id="MYZ51483.1"/>
    </source>
</evidence>
<organism evidence="3 4">
    <name type="scientific">Malikia spinosa</name>
    <dbReference type="NCBI Taxonomy" id="86180"/>
    <lineage>
        <taxon>Bacteria</taxon>
        <taxon>Pseudomonadati</taxon>
        <taxon>Pseudomonadota</taxon>
        <taxon>Betaproteobacteria</taxon>
        <taxon>Burkholderiales</taxon>
        <taxon>Comamonadaceae</taxon>
        <taxon>Malikia</taxon>
    </lineage>
</organism>
<dbReference type="GO" id="GO:0016757">
    <property type="term" value="F:glycosyltransferase activity"/>
    <property type="evidence" value="ECO:0007669"/>
    <property type="project" value="InterPro"/>
</dbReference>
<dbReference type="PANTHER" id="PTHR46401:SF2">
    <property type="entry name" value="GLYCOSYLTRANSFERASE WBBK-RELATED"/>
    <property type="match status" value="1"/>
</dbReference>
<name>A0A7C9NFG5_9BURK</name>
<dbReference type="EMBL" id="VYSB01000003">
    <property type="protein sequence ID" value="MYZ51483.1"/>
    <property type="molecule type" value="Genomic_DNA"/>
</dbReference>
<dbReference type="GO" id="GO:0009103">
    <property type="term" value="P:lipopolysaccharide biosynthetic process"/>
    <property type="evidence" value="ECO:0007669"/>
    <property type="project" value="TreeGrafter"/>
</dbReference>
<dbReference type="CDD" id="cd03809">
    <property type="entry name" value="GT4_MtfB-like"/>
    <property type="match status" value="1"/>
</dbReference>
<proteinExistence type="predicted"/>
<dbReference type="Proteomes" id="UP000481947">
    <property type="component" value="Unassembled WGS sequence"/>
</dbReference>
<accession>A0A7C9NFG5</accession>
<gene>
    <name evidence="3" type="ORF">F5985_04875</name>
</gene>
<sequence length="352" mass="39381">MNKFYINGKFFSTRLTGVQRVGHELSHRLFNGLTGKGVTCEILQPPTWMSKSRKRALWTTLWEQFILPLRARDGFLINLCNTAPILLQKNQLVVLHDAAVFDMPNNYSKSYARWAKFQMRKLSGSSSILSTVSEFSRQRLSLALEKSKSDFFLLREGSNHVHNISTSNFILDRLNIRERKYILAVGSLQPGKNFRNLLTAMNEIDNELILVIAGGGDSIVFSSGVKLDSDRYIQAGYVSDEELKSLYKNATCFVQASTYEGFGLPLVEAMAIGTPVVCSSAASLPEVCLDAAIYFDPQSPSDIAKAINKVAFDENLKKSLIQAGSIRADHYNWDTSAKELIDYLLLKSKNKA</sequence>
<feature type="domain" description="Glycosyl transferase family 1" evidence="2">
    <location>
        <begin position="176"/>
        <end position="324"/>
    </location>
</feature>
<protein>
    <submittedName>
        <fullName evidence="3">Glycosyltransferase family 4 protein</fullName>
    </submittedName>
</protein>
<comment type="caution">
    <text evidence="3">The sequence shown here is derived from an EMBL/GenBank/DDBJ whole genome shotgun (WGS) entry which is preliminary data.</text>
</comment>
<dbReference type="Pfam" id="PF00534">
    <property type="entry name" value="Glycos_transf_1"/>
    <property type="match status" value="1"/>
</dbReference>
<dbReference type="RefSeq" id="WP_161124526.1">
    <property type="nucleotide sequence ID" value="NZ_VYSB01000003.1"/>
</dbReference>
<reference evidence="3 4" key="1">
    <citation type="submission" date="2019-09" db="EMBL/GenBank/DDBJ databases">
        <title>Identification of Malikia spinosa a prominent benzene-, toluene-, and ethylbenzene-degrading bacterium: enrichment, isolation and whole genome sequencing.</title>
        <authorList>
            <person name="Tancsics A."/>
            <person name="Revesz F."/>
            <person name="Kriszt B."/>
        </authorList>
    </citation>
    <scope>NUCLEOTIDE SEQUENCE [LARGE SCALE GENOMIC DNA]</scope>
    <source>
        <strain evidence="3 4">AB6</strain>
    </source>
</reference>
<evidence type="ECO:0000256" key="1">
    <source>
        <dbReference type="ARBA" id="ARBA00022679"/>
    </source>
</evidence>
<dbReference type="Gene3D" id="3.40.50.2000">
    <property type="entry name" value="Glycogen Phosphorylase B"/>
    <property type="match status" value="1"/>
</dbReference>
<evidence type="ECO:0000313" key="4">
    <source>
        <dbReference type="Proteomes" id="UP000481947"/>
    </source>
</evidence>
<dbReference type="SUPFAM" id="SSF53756">
    <property type="entry name" value="UDP-Glycosyltransferase/glycogen phosphorylase"/>
    <property type="match status" value="1"/>
</dbReference>
<keyword evidence="1 3" id="KW-0808">Transferase</keyword>
<evidence type="ECO:0000259" key="2">
    <source>
        <dbReference type="Pfam" id="PF00534"/>
    </source>
</evidence>
<dbReference type="InterPro" id="IPR001296">
    <property type="entry name" value="Glyco_trans_1"/>
</dbReference>